<gene>
    <name evidence="2" type="ORF">PZE19_01310</name>
</gene>
<organism evidence="2 3">
    <name type="scientific">Paludisphaera mucosa</name>
    <dbReference type="NCBI Taxonomy" id="3030827"/>
    <lineage>
        <taxon>Bacteria</taxon>
        <taxon>Pseudomonadati</taxon>
        <taxon>Planctomycetota</taxon>
        <taxon>Planctomycetia</taxon>
        <taxon>Isosphaerales</taxon>
        <taxon>Isosphaeraceae</taxon>
        <taxon>Paludisphaera</taxon>
    </lineage>
</organism>
<feature type="region of interest" description="Disordered" evidence="1">
    <location>
        <begin position="1323"/>
        <end position="1354"/>
    </location>
</feature>
<accession>A0ABT6F4H1</accession>
<sequence length="1354" mass="147698">MDLRRWMVRGGAGLLMAIVAGAARDVRAQHLTGPDGLVERVNPFRFDPSRPLTVAELCKRLDFLAEQLRDDGLVVIKQPDVFSQARLTRFRIDFDREFQKDLDQFQLVLAARINRLDAATTTQTTTLGAALTSGTSVNTTPANMGAGSSLTNSQTAFGTIGLNTGNQKIAGLGVEPTVYLDEKRRFLEHLNEIRRISLGPDQNDSSGYGLYLIRMPVSLTPGECTYQGHGADLSVTMEHELTPDLLPATFQNLVVNDLVDVLGPFIYEILRTGQLDALKKFADRADQNVVRAGLIDNLVENFNSDLATNARAFYAAPPQPGACELVRKNFQEKAVDPLMTFILRADPIPIYVGSQVTLNHLLSERILTVTEAWKAQRGLSGVKGSQVSTAIEELEREAQRVKQGYRLPNRLEESLHRHLEEVLSHSLTQVSFDPETGSANCLDLNVRGMLSRLFEFALPDDVAVLVKVLYDPIPKTDGRLDLARSVAKMSEELGDPEFLARLGANLPNSRNPKQIYPLTSRELLFFFGAENIYAMAKDVYDARVTATIRSTDVRAYLRQSLTYAYYVLARSTGPDKGVPPLGDVEMMDEIFAALQRRQFKEPPEAWSTLTGLNQKLTDRLVELRDNIKGKTTAAYCWAAAVDAALLDRAFHRDIHRVFRDKGIPDEMVDEVRFYLPREVPNDVAKSVFNDYVKARWPIVTFALDPVSDQQNIADSFNLKRDLQLALAYSFATGQVSFNQVNTFRRQLEQQSDTIALNRTVSAYAHGNDAFGFRFSPRFQNPPNQRTNIGVIASQLVGGGPGPDYGIRHSKLEPGIRELTAIVLLPTFLPTMRINVAGNWYKLHDPEHLIFHTGRALEQGRRVQELRQAVVDGCSLQRYRGDDLRVLQSKLGQLEGMLPMQSKVVQVPFENTADGYELFSEGATALVPELSGFEGIDQYDPNQSAEVFLYGKYFNILDTKVIAGGRLVQSADLSTRSGSTTTETSATAGAPPVVPASGVGTMDVLSREVIRIQIPSGALATTTKENPAKQYLEIYVATPNGISNRVLIPFKSAAPATPAAADPAYDLAGDKPKLDVFYQWIKPDGEDPRLIATSDPGESLGITWTNSTGLAPRSLRARFTGVVEGKLLSVTTDADSGTTGDYKVDARSLTVGVLRRLQQMYGDGNPLPASVAMTVEVLPYAPTATMGYRVETKSKTLPKKLQVNLFLQATGRNALPGVAAPDDSASAAPGVRSPEGPEVVLASLASQAPALLTPPSLPAIPFPSAIPTDATQAARVVQMLTGQAVAPLPAAASPTAAPTPGPTIPPPAPPAQAVAVPAIIVNPPPQSIVVTSPKGDKKHEKKSRFHPSRLFGRGD</sequence>
<comment type="caution">
    <text evidence="2">The sequence shown here is derived from an EMBL/GenBank/DDBJ whole genome shotgun (WGS) entry which is preliminary data.</text>
</comment>
<reference evidence="2 3" key="1">
    <citation type="submission" date="2023-03" db="EMBL/GenBank/DDBJ databases">
        <title>Paludisphaera mucosa sp. nov. a novel planctomycete from northern fen.</title>
        <authorList>
            <person name="Ivanova A."/>
        </authorList>
    </citation>
    <scope>NUCLEOTIDE SEQUENCE [LARGE SCALE GENOMIC DNA]</scope>
    <source>
        <strain evidence="2 3">Pla2</strain>
    </source>
</reference>
<feature type="compositionally biased region" description="Low complexity" evidence="1">
    <location>
        <begin position="973"/>
        <end position="989"/>
    </location>
</feature>
<feature type="region of interest" description="Disordered" evidence="1">
    <location>
        <begin position="1290"/>
        <end position="1309"/>
    </location>
</feature>
<keyword evidence="3" id="KW-1185">Reference proteome</keyword>
<protein>
    <submittedName>
        <fullName evidence="2">Uncharacterized protein</fullName>
    </submittedName>
</protein>
<proteinExistence type="predicted"/>
<name>A0ABT6F4H1_9BACT</name>
<dbReference type="EMBL" id="JARRAG010000001">
    <property type="protein sequence ID" value="MDG3002414.1"/>
    <property type="molecule type" value="Genomic_DNA"/>
</dbReference>
<evidence type="ECO:0000313" key="3">
    <source>
        <dbReference type="Proteomes" id="UP001216907"/>
    </source>
</evidence>
<dbReference type="RefSeq" id="WP_277858778.1">
    <property type="nucleotide sequence ID" value="NZ_JARRAG010000001.1"/>
</dbReference>
<feature type="compositionally biased region" description="Pro residues" evidence="1">
    <location>
        <begin position="1296"/>
        <end position="1309"/>
    </location>
</feature>
<evidence type="ECO:0000256" key="1">
    <source>
        <dbReference type="SAM" id="MobiDB-lite"/>
    </source>
</evidence>
<feature type="region of interest" description="Disordered" evidence="1">
    <location>
        <begin position="972"/>
        <end position="991"/>
    </location>
</feature>
<dbReference type="Proteomes" id="UP001216907">
    <property type="component" value="Unassembled WGS sequence"/>
</dbReference>
<evidence type="ECO:0000313" key="2">
    <source>
        <dbReference type="EMBL" id="MDG3002414.1"/>
    </source>
</evidence>